<dbReference type="SUPFAM" id="SSF48403">
    <property type="entry name" value="Ankyrin repeat"/>
    <property type="match status" value="1"/>
</dbReference>
<evidence type="ECO:0000313" key="4">
    <source>
        <dbReference type="EMBL" id="CUS11555.1"/>
    </source>
</evidence>
<dbReference type="PANTHER" id="PTHR24171">
    <property type="entry name" value="ANKYRIN REPEAT DOMAIN-CONTAINING PROTEIN 39-RELATED"/>
    <property type="match status" value="1"/>
</dbReference>
<evidence type="ECO:0000313" key="5">
    <source>
        <dbReference type="Proteomes" id="UP001412239"/>
    </source>
</evidence>
<feature type="repeat" description="ANK" evidence="3">
    <location>
        <begin position="7"/>
        <end position="39"/>
    </location>
</feature>
<dbReference type="AlphaFoldDB" id="A0A292PXY9"/>
<evidence type="ECO:0000256" key="1">
    <source>
        <dbReference type="ARBA" id="ARBA00022737"/>
    </source>
</evidence>
<accession>A0A292PXY9</accession>
<protein>
    <submittedName>
        <fullName evidence="4">Uncharacterized protein</fullName>
    </submittedName>
</protein>
<dbReference type="PROSITE" id="PS50297">
    <property type="entry name" value="ANK_REP_REGION"/>
    <property type="match status" value="1"/>
</dbReference>
<dbReference type="InterPro" id="IPR002110">
    <property type="entry name" value="Ankyrin_rpt"/>
</dbReference>
<proteinExistence type="predicted"/>
<dbReference type="SMART" id="SM00248">
    <property type="entry name" value="ANK"/>
    <property type="match status" value="1"/>
</dbReference>
<dbReference type="InterPro" id="IPR036770">
    <property type="entry name" value="Ankyrin_rpt-contain_sf"/>
</dbReference>
<dbReference type="Gene3D" id="1.25.40.20">
    <property type="entry name" value="Ankyrin repeat-containing domain"/>
    <property type="match status" value="1"/>
</dbReference>
<feature type="non-terminal residue" evidence="4">
    <location>
        <position position="47"/>
    </location>
</feature>
<reference evidence="4" key="1">
    <citation type="submission" date="2015-10" db="EMBL/GenBank/DDBJ databases">
        <authorList>
            <person name="Regsiter A."/>
            <person name="william w."/>
        </authorList>
    </citation>
    <scope>NUCLEOTIDE SEQUENCE</scope>
    <source>
        <strain evidence="4">Montdore</strain>
    </source>
</reference>
<evidence type="ECO:0000256" key="2">
    <source>
        <dbReference type="ARBA" id="ARBA00023043"/>
    </source>
</evidence>
<evidence type="ECO:0000256" key="3">
    <source>
        <dbReference type="PROSITE-ProRule" id="PRU00023"/>
    </source>
</evidence>
<keyword evidence="2 3" id="KW-0040">ANK repeat</keyword>
<organism evidence="4 5">
    <name type="scientific">Tuber aestivum</name>
    <name type="common">summer truffle</name>
    <dbReference type="NCBI Taxonomy" id="59557"/>
    <lineage>
        <taxon>Eukaryota</taxon>
        <taxon>Fungi</taxon>
        <taxon>Dikarya</taxon>
        <taxon>Ascomycota</taxon>
        <taxon>Pezizomycotina</taxon>
        <taxon>Pezizomycetes</taxon>
        <taxon>Pezizales</taxon>
        <taxon>Tuberaceae</taxon>
        <taxon>Tuber</taxon>
    </lineage>
</organism>
<name>A0A292PXY9_9PEZI</name>
<dbReference type="EMBL" id="LN891018">
    <property type="protein sequence ID" value="CUS11555.1"/>
    <property type="molecule type" value="Genomic_DNA"/>
</dbReference>
<dbReference type="PANTHER" id="PTHR24171:SF9">
    <property type="entry name" value="ANKYRIN REPEAT DOMAIN-CONTAINING PROTEIN 39"/>
    <property type="match status" value="1"/>
</dbReference>
<dbReference type="Pfam" id="PF00023">
    <property type="entry name" value="Ank"/>
    <property type="match status" value="1"/>
</dbReference>
<feature type="non-terminal residue" evidence="4">
    <location>
        <position position="1"/>
    </location>
</feature>
<gene>
    <name evidence="4" type="ORF">GSTUAT00004350001</name>
</gene>
<keyword evidence="5" id="KW-1185">Reference proteome</keyword>
<sequence>VNETNDYGDTPLHLAVQFDHSDIVKLLVKNGADPTIENERSVTALKL</sequence>
<keyword evidence="1" id="KW-0677">Repeat</keyword>
<dbReference type="PROSITE" id="PS50088">
    <property type="entry name" value="ANK_REPEAT"/>
    <property type="match status" value="1"/>
</dbReference>
<dbReference type="Proteomes" id="UP001412239">
    <property type="component" value="Unassembled WGS sequence"/>
</dbReference>